<evidence type="ECO:0008006" key="2">
    <source>
        <dbReference type="Google" id="ProtNLM"/>
    </source>
</evidence>
<accession>A0A3B0R1G5</accession>
<gene>
    <name evidence="1" type="ORF">MNBD_DELTA01-701</name>
</gene>
<protein>
    <recommendedName>
        <fullName evidence="2">HicB-like antitoxin of toxin-antitoxin system domain-containing protein</fullName>
    </recommendedName>
</protein>
<sequence length="83" mass="9323">MDMDIECNAIVWKKKDRYLSICPELGISSFGGDVREAVENLVMGMNDYFDGSDSCVLHVEVKDDYAVEFDIFDDTDDDGALLC</sequence>
<dbReference type="EMBL" id="UOEA01000034">
    <property type="protein sequence ID" value="VAV83046.1"/>
    <property type="molecule type" value="Genomic_DNA"/>
</dbReference>
<reference evidence="1" key="1">
    <citation type="submission" date="2018-06" db="EMBL/GenBank/DDBJ databases">
        <authorList>
            <person name="Zhirakovskaya E."/>
        </authorList>
    </citation>
    <scope>NUCLEOTIDE SEQUENCE</scope>
</reference>
<organism evidence="1">
    <name type="scientific">hydrothermal vent metagenome</name>
    <dbReference type="NCBI Taxonomy" id="652676"/>
    <lineage>
        <taxon>unclassified sequences</taxon>
        <taxon>metagenomes</taxon>
        <taxon>ecological metagenomes</taxon>
    </lineage>
</organism>
<proteinExistence type="predicted"/>
<name>A0A3B0R1G5_9ZZZZ</name>
<evidence type="ECO:0000313" key="1">
    <source>
        <dbReference type="EMBL" id="VAV83046.1"/>
    </source>
</evidence>
<dbReference type="AlphaFoldDB" id="A0A3B0R1G5"/>